<protein>
    <recommendedName>
        <fullName evidence="3">Gag-pol polyprotein</fullName>
    </recommendedName>
</protein>
<dbReference type="AlphaFoldDB" id="A0AAV3NJV6"/>
<proteinExistence type="predicted"/>
<dbReference type="EMBL" id="BAABME010015142">
    <property type="protein sequence ID" value="GAA0139620.1"/>
    <property type="molecule type" value="Genomic_DNA"/>
</dbReference>
<evidence type="ECO:0008006" key="3">
    <source>
        <dbReference type="Google" id="ProtNLM"/>
    </source>
</evidence>
<gene>
    <name evidence="1" type="ORF">LIER_35113</name>
</gene>
<organism evidence="1 2">
    <name type="scientific">Lithospermum erythrorhizon</name>
    <name type="common">Purple gromwell</name>
    <name type="synonym">Lithospermum officinale var. erythrorhizon</name>
    <dbReference type="NCBI Taxonomy" id="34254"/>
    <lineage>
        <taxon>Eukaryota</taxon>
        <taxon>Viridiplantae</taxon>
        <taxon>Streptophyta</taxon>
        <taxon>Embryophyta</taxon>
        <taxon>Tracheophyta</taxon>
        <taxon>Spermatophyta</taxon>
        <taxon>Magnoliopsida</taxon>
        <taxon>eudicotyledons</taxon>
        <taxon>Gunneridae</taxon>
        <taxon>Pentapetalae</taxon>
        <taxon>asterids</taxon>
        <taxon>lamiids</taxon>
        <taxon>Boraginales</taxon>
        <taxon>Boraginaceae</taxon>
        <taxon>Boraginoideae</taxon>
        <taxon>Lithospermeae</taxon>
        <taxon>Lithospermum</taxon>
    </lineage>
</organism>
<dbReference type="Pfam" id="PF14223">
    <property type="entry name" value="Retrotran_gag_2"/>
    <property type="match status" value="1"/>
</dbReference>
<accession>A0AAV3NJV6</accession>
<sequence>MKEDETIIVFIIMLKDISNEFYNLGEKTYEEKIVRKILRSLRKRFNYKVDAVEETARPNLLEKECNATLSHEDNKKHKNGIAKFVAFTTKVVEFVCMSDES</sequence>
<name>A0AAV3NJV6_LITER</name>
<reference evidence="1 2" key="1">
    <citation type="submission" date="2024-01" db="EMBL/GenBank/DDBJ databases">
        <title>The complete chloroplast genome sequence of Lithospermum erythrorhizon: insights into the phylogenetic relationship among Boraginaceae species and the maternal lineages of purple gromwells.</title>
        <authorList>
            <person name="Okada T."/>
            <person name="Watanabe K."/>
        </authorList>
    </citation>
    <scope>NUCLEOTIDE SEQUENCE [LARGE SCALE GENOMIC DNA]</scope>
</reference>
<keyword evidence="2" id="KW-1185">Reference proteome</keyword>
<comment type="caution">
    <text evidence="1">The sequence shown here is derived from an EMBL/GenBank/DDBJ whole genome shotgun (WGS) entry which is preliminary data.</text>
</comment>
<evidence type="ECO:0000313" key="2">
    <source>
        <dbReference type="Proteomes" id="UP001454036"/>
    </source>
</evidence>
<dbReference type="Proteomes" id="UP001454036">
    <property type="component" value="Unassembled WGS sequence"/>
</dbReference>
<evidence type="ECO:0000313" key="1">
    <source>
        <dbReference type="EMBL" id="GAA0139620.1"/>
    </source>
</evidence>